<gene>
    <name evidence="2" type="ORF">ALC62_03963</name>
</gene>
<dbReference type="Gene3D" id="3.15.10.30">
    <property type="entry name" value="Haemolymph juvenile hormone binding protein"/>
    <property type="match status" value="2"/>
</dbReference>
<feature type="region of interest" description="Disordered" evidence="1">
    <location>
        <begin position="49"/>
        <end position="99"/>
    </location>
</feature>
<name>A0A195CX84_9HYME</name>
<evidence type="ECO:0000256" key="1">
    <source>
        <dbReference type="SAM" id="MobiDB-lite"/>
    </source>
</evidence>
<feature type="compositionally biased region" description="Polar residues" evidence="1">
    <location>
        <begin position="58"/>
        <end position="71"/>
    </location>
</feature>
<dbReference type="EMBL" id="KQ977171">
    <property type="protein sequence ID" value="KYN05162.1"/>
    <property type="molecule type" value="Genomic_DNA"/>
</dbReference>
<accession>A0A195CX84</accession>
<evidence type="ECO:0000313" key="2">
    <source>
        <dbReference type="EMBL" id="KYN05162.1"/>
    </source>
</evidence>
<dbReference type="AlphaFoldDB" id="A0A195CX84"/>
<evidence type="ECO:0000313" key="3">
    <source>
        <dbReference type="Proteomes" id="UP000078542"/>
    </source>
</evidence>
<dbReference type="PANTHER" id="PTHR11008:SF9">
    <property type="entry name" value="PROTEIN TAKEOUT-LIKE PROTEIN"/>
    <property type="match status" value="1"/>
</dbReference>
<feature type="compositionally biased region" description="Basic and acidic residues" evidence="1">
    <location>
        <begin position="85"/>
        <end position="99"/>
    </location>
</feature>
<dbReference type="SMART" id="SM00700">
    <property type="entry name" value="JHBP"/>
    <property type="match status" value="1"/>
</dbReference>
<protein>
    <submittedName>
        <fullName evidence="2">Uncharacterized protein</fullName>
    </submittedName>
</protein>
<dbReference type="Pfam" id="PF06585">
    <property type="entry name" value="JHBP"/>
    <property type="match status" value="2"/>
</dbReference>
<dbReference type="InterPro" id="IPR038606">
    <property type="entry name" value="To_sf"/>
</dbReference>
<dbReference type="PANTHER" id="PTHR11008">
    <property type="entry name" value="PROTEIN TAKEOUT-LIKE PROTEIN"/>
    <property type="match status" value="1"/>
</dbReference>
<keyword evidence="3" id="KW-1185">Reference proteome</keyword>
<reference evidence="2 3" key="1">
    <citation type="submission" date="2016-03" db="EMBL/GenBank/DDBJ databases">
        <title>Cyphomyrmex costatus WGS genome.</title>
        <authorList>
            <person name="Nygaard S."/>
            <person name="Hu H."/>
            <person name="Boomsma J."/>
            <person name="Zhang G."/>
        </authorList>
    </citation>
    <scope>NUCLEOTIDE SEQUENCE [LARGE SCALE GENOMIC DNA]</scope>
    <source>
        <strain evidence="2">MS0001</strain>
        <tissue evidence="2">Whole body</tissue>
    </source>
</reference>
<dbReference type="InterPro" id="IPR010562">
    <property type="entry name" value="Haemolymph_juvenile_hormone-bd"/>
</dbReference>
<dbReference type="GO" id="GO:0005615">
    <property type="term" value="C:extracellular space"/>
    <property type="evidence" value="ECO:0007669"/>
    <property type="project" value="TreeGrafter"/>
</dbReference>
<dbReference type="Proteomes" id="UP000078542">
    <property type="component" value="Unassembled WGS sequence"/>
</dbReference>
<proteinExistence type="predicted"/>
<sequence length="489" mass="55025">MSPERRVTSSFRWDFENKFTHFDVLPPTPQDSGLSSRLEFRAIAGQERAAMEKETKLHQSSRPHSVVTTVVQRRRDDDDDYDDEGWQRRDQSGEVQEEREVGRLTVQAALKSRASRGIEGFLQNLNMSGLASYIVNSAKIKLIGMKANIDINWPSITVSNNYSLKGNALNYDVYGNGDIDGIVHNFKTIIDIGFKMIGRYIQVQTIATKIFLEGLDFNVTGIYNNEVISETISKTISNVMPKLIAANQKTIEKMKLQVVFGLILICYNAMAMRINEPLKNQIVEDFLEKLKSMLETGNEKLGLPVLDPYKADQLAFDVNEDVIKLNANLSKVNANGLAKYNVINGDLDMSDDVVLAIHLSWPLVTASTDYAMKGKIESFEVFGDGNINLSAHNFVLNTVLTFLWDKQLTSYLTVKDIKLDLSLQKLDFKATGLFNDEETSTVLSAIVSEMAPELISDERITSKIIELVTKKLNEFLETKTVLEIIQMIL</sequence>
<organism evidence="2 3">
    <name type="scientific">Cyphomyrmex costatus</name>
    <dbReference type="NCBI Taxonomy" id="456900"/>
    <lineage>
        <taxon>Eukaryota</taxon>
        <taxon>Metazoa</taxon>
        <taxon>Ecdysozoa</taxon>
        <taxon>Arthropoda</taxon>
        <taxon>Hexapoda</taxon>
        <taxon>Insecta</taxon>
        <taxon>Pterygota</taxon>
        <taxon>Neoptera</taxon>
        <taxon>Endopterygota</taxon>
        <taxon>Hymenoptera</taxon>
        <taxon>Apocrita</taxon>
        <taxon>Aculeata</taxon>
        <taxon>Formicoidea</taxon>
        <taxon>Formicidae</taxon>
        <taxon>Myrmicinae</taxon>
        <taxon>Cyphomyrmex</taxon>
    </lineage>
</organism>